<sequence length="78" mass="8565">MQINIKTLSGGINKLDVEETDKITYLKQLIQEKVGIAVPQQRLVMNGKILPDDKTVKDVGLKAGDTVQLILQLKGGCF</sequence>
<dbReference type="EMBL" id="VFQX01000007">
    <property type="protein sequence ID" value="KAF0982910.1"/>
    <property type="molecule type" value="Genomic_DNA"/>
</dbReference>
<reference evidence="2 3" key="1">
    <citation type="journal article" date="2019" name="Sci. Rep.">
        <title>Nanopore sequencing improves the draft genome of the human pathogenic amoeba Naegleria fowleri.</title>
        <authorList>
            <person name="Liechti N."/>
            <person name="Schurch N."/>
            <person name="Bruggmann R."/>
            <person name="Wittwer M."/>
        </authorList>
    </citation>
    <scope>NUCLEOTIDE SEQUENCE [LARGE SCALE GENOMIC DNA]</scope>
    <source>
        <strain evidence="2 3">ATCC 30894</strain>
    </source>
</reference>
<dbReference type="InterPro" id="IPR050158">
    <property type="entry name" value="Ubiquitin_ubiquitin-like"/>
</dbReference>
<dbReference type="GeneID" id="68118104"/>
<name>A0A6A5CB85_NAEFO</name>
<dbReference type="Pfam" id="PF00240">
    <property type="entry name" value="ubiquitin"/>
    <property type="match status" value="1"/>
</dbReference>
<dbReference type="OrthoDB" id="419317at2759"/>
<protein>
    <recommendedName>
        <fullName evidence="1">Ubiquitin-like domain-containing protein</fullName>
    </recommendedName>
</protein>
<dbReference type="PROSITE" id="PS00299">
    <property type="entry name" value="UBIQUITIN_1"/>
    <property type="match status" value="1"/>
</dbReference>
<dbReference type="VEuPathDB" id="AmoebaDB:FDP41_010889"/>
<dbReference type="PROSITE" id="PS50053">
    <property type="entry name" value="UBIQUITIN_2"/>
    <property type="match status" value="1"/>
</dbReference>
<proteinExistence type="predicted"/>
<evidence type="ECO:0000259" key="1">
    <source>
        <dbReference type="PROSITE" id="PS50053"/>
    </source>
</evidence>
<dbReference type="SMART" id="SM00213">
    <property type="entry name" value="UBQ"/>
    <property type="match status" value="1"/>
</dbReference>
<dbReference type="SUPFAM" id="SSF54236">
    <property type="entry name" value="Ubiquitin-like"/>
    <property type="match status" value="1"/>
</dbReference>
<feature type="domain" description="Ubiquitin-like" evidence="1">
    <location>
        <begin position="1"/>
        <end position="76"/>
    </location>
</feature>
<dbReference type="RefSeq" id="XP_044567623.1">
    <property type="nucleotide sequence ID" value="XM_044701235.1"/>
</dbReference>
<dbReference type="InterPro" id="IPR019956">
    <property type="entry name" value="Ubiquitin_dom"/>
</dbReference>
<dbReference type="Gene3D" id="3.10.20.90">
    <property type="entry name" value="Phosphatidylinositol 3-kinase Catalytic Subunit, Chain A, domain 1"/>
    <property type="match status" value="1"/>
</dbReference>
<dbReference type="OMA" id="ATCICHL"/>
<dbReference type="VEuPathDB" id="AmoebaDB:NfTy_015520"/>
<dbReference type="InterPro" id="IPR029071">
    <property type="entry name" value="Ubiquitin-like_domsf"/>
</dbReference>
<dbReference type="InterPro" id="IPR019954">
    <property type="entry name" value="Ubiquitin_CS"/>
</dbReference>
<keyword evidence="3" id="KW-1185">Reference proteome</keyword>
<gene>
    <name evidence="2" type="ORF">FDP41_010889</name>
</gene>
<organism evidence="2 3">
    <name type="scientific">Naegleria fowleri</name>
    <name type="common">Brain eating amoeba</name>
    <dbReference type="NCBI Taxonomy" id="5763"/>
    <lineage>
        <taxon>Eukaryota</taxon>
        <taxon>Discoba</taxon>
        <taxon>Heterolobosea</taxon>
        <taxon>Tetramitia</taxon>
        <taxon>Eutetramitia</taxon>
        <taxon>Vahlkampfiidae</taxon>
        <taxon>Naegleria</taxon>
    </lineage>
</organism>
<dbReference type="Proteomes" id="UP000444721">
    <property type="component" value="Unassembled WGS sequence"/>
</dbReference>
<comment type="caution">
    <text evidence="2">The sequence shown here is derived from an EMBL/GenBank/DDBJ whole genome shotgun (WGS) entry which is preliminary data.</text>
</comment>
<dbReference type="PRINTS" id="PR00348">
    <property type="entry name" value="UBIQUITIN"/>
</dbReference>
<dbReference type="AlphaFoldDB" id="A0A6A5CB85"/>
<accession>A0A6A5CB85</accession>
<dbReference type="PANTHER" id="PTHR10666">
    <property type="entry name" value="UBIQUITIN"/>
    <property type="match status" value="1"/>
</dbReference>
<evidence type="ECO:0000313" key="3">
    <source>
        <dbReference type="Proteomes" id="UP000444721"/>
    </source>
</evidence>
<evidence type="ECO:0000313" key="2">
    <source>
        <dbReference type="EMBL" id="KAF0982910.1"/>
    </source>
</evidence>
<dbReference type="InterPro" id="IPR000626">
    <property type="entry name" value="Ubiquitin-like_dom"/>
</dbReference>